<dbReference type="Pfam" id="PF04749">
    <property type="entry name" value="PLAC8"/>
    <property type="match status" value="1"/>
</dbReference>
<organism evidence="2 3">
    <name type="scientific">Pelobates cultripes</name>
    <name type="common">Western spadefoot toad</name>
    <dbReference type="NCBI Taxonomy" id="61616"/>
    <lineage>
        <taxon>Eukaryota</taxon>
        <taxon>Metazoa</taxon>
        <taxon>Chordata</taxon>
        <taxon>Craniata</taxon>
        <taxon>Vertebrata</taxon>
        <taxon>Euteleostomi</taxon>
        <taxon>Amphibia</taxon>
        <taxon>Batrachia</taxon>
        <taxon>Anura</taxon>
        <taxon>Pelobatoidea</taxon>
        <taxon>Pelobatidae</taxon>
        <taxon>Pelobates</taxon>
    </lineage>
</organism>
<dbReference type="Proteomes" id="UP001295444">
    <property type="component" value="Chromosome 10"/>
</dbReference>
<evidence type="ECO:0008006" key="4">
    <source>
        <dbReference type="Google" id="ProtNLM"/>
    </source>
</evidence>
<dbReference type="EMBL" id="OW240921">
    <property type="protein sequence ID" value="CAH2319060.1"/>
    <property type="molecule type" value="Genomic_DNA"/>
</dbReference>
<sequence length="122" mass="13348">MSIMFITLSWQVKMSYIVVLQPQSTHGYTAGSQWSSNVCDCCDDIGICLCGTCFPCCLASKVASDFGECCCLPCLSGTVLALRTGIRERYRIPGSICNDCVSLTFCGQCTLCQMARELKARR</sequence>
<evidence type="ECO:0000256" key="1">
    <source>
        <dbReference type="ARBA" id="ARBA00009024"/>
    </source>
</evidence>
<protein>
    <recommendedName>
        <fullName evidence="4">Cornifelin</fullName>
    </recommendedName>
</protein>
<name>A0AAD1TAL1_PELCU</name>
<accession>A0AAD1TAL1</accession>
<evidence type="ECO:0000313" key="2">
    <source>
        <dbReference type="EMBL" id="CAH2319060.1"/>
    </source>
</evidence>
<evidence type="ECO:0000313" key="3">
    <source>
        <dbReference type="Proteomes" id="UP001295444"/>
    </source>
</evidence>
<dbReference type="PANTHER" id="PTHR15907">
    <property type="entry name" value="DUF614 FAMILY PROTEIN-RELATED"/>
    <property type="match status" value="1"/>
</dbReference>
<dbReference type="InterPro" id="IPR006461">
    <property type="entry name" value="PLAC_motif_containing"/>
</dbReference>
<gene>
    <name evidence="2" type="ORF">PECUL_23A032019</name>
</gene>
<dbReference type="AlphaFoldDB" id="A0AAD1TAL1"/>
<proteinExistence type="inferred from homology"/>
<keyword evidence="3" id="KW-1185">Reference proteome</keyword>
<comment type="similarity">
    <text evidence="1">Belongs to the cornifelin family.</text>
</comment>
<reference evidence="2" key="1">
    <citation type="submission" date="2022-03" db="EMBL/GenBank/DDBJ databases">
        <authorList>
            <person name="Alioto T."/>
            <person name="Alioto T."/>
            <person name="Gomez Garrido J."/>
        </authorList>
    </citation>
    <scope>NUCLEOTIDE SEQUENCE</scope>
</reference>
<dbReference type="NCBIfam" id="TIGR01571">
    <property type="entry name" value="A_thal_Cys_rich"/>
    <property type="match status" value="1"/>
</dbReference>